<dbReference type="RefSeq" id="WP_005735232.1">
    <property type="nucleotide sequence ID" value="NZ_NBAI01000086.1"/>
</dbReference>
<evidence type="ECO:0000313" key="2">
    <source>
        <dbReference type="Proteomes" id="UP000277952"/>
    </source>
</evidence>
<name>A0A3M2X128_PSEA0</name>
<sequence>MSIEKTFVASNETSIKASAANVNQTNEQHEVADFVEIERNEACLQHGDGGIN</sequence>
<protein>
    <submittedName>
        <fullName evidence="1">Uncharacterized protein</fullName>
    </submittedName>
</protein>
<reference evidence="1 2" key="1">
    <citation type="submission" date="2018-08" db="EMBL/GenBank/DDBJ databases">
        <title>Recombination of ecologically and evolutionarily significant loci maintains genetic cohesion in the Pseudomonas syringae species complex.</title>
        <authorList>
            <person name="Dillon M."/>
            <person name="Thakur S."/>
            <person name="Almeida R.N.D."/>
            <person name="Weir B.S."/>
            <person name="Guttman D.S."/>
        </authorList>
    </citation>
    <scope>NUCLEOTIDE SEQUENCE [LARGE SCALE GENOMIC DNA]</scope>
    <source>
        <strain evidence="1 2">19322</strain>
    </source>
</reference>
<evidence type="ECO:0000313" key="1">
    <source>
        <dbReference type="EMBL" id="RML57471.1"/>
    </source>
</evidence>
<accession>A0A3M2X128</accession>
<proteinExistence type="predicted"/>
<organism evidence="1 2">
    <name type="scientific">Pseudomonas amygdali pv. morsprunorum</name>
    <dbReference type="NCBI Taxonomy" id="129138"/>
    <lineage>
        <taxon>Bacteria</taxon>
        <taxon>Pseudomonadati</taxon>
        <taxon>Pseudomonadota</taxon>
        <taxon>Gammaproteobacteria</taxon>
        <taxon>Pseudomonadales</taxon>
        <taxon>Pseudomonadaceae</taxon>
        <taxon>Pseudomonas</taxon>
        <taxon>Pseudomonas amygdali</taxon>
    </lineage>
</organism>
<gene>
    <name evidence="1" type="ORF">ALQ94_200072</name>
</gene>
<dbReference type="EMBL" id="RBNS01000032">
    <property type="protein sequence ID" value="RML57471.1"/>
    <property type="molecule type" value="Genomic_DNA"/>
</dbReference>
<comment type="caution">
    <text evidence="1">The sequence shown here is derived from an EMBL/GenBank/DDBJ whole genome shotgun (WGS) entry which is preliminary data.</text>
</comment>
<dbReference type="AlphaFoldDB" id="A0A3M2X128"/>
<dbReference type="Proteomes" id="UP000277952">
    <property type="component" value="Unassembled WGS sequence"/>
</dbReference>